<dbReference type="OrthoDB" id="144113at2759"/>
<gene>
    <name evidence="1" type="ORF">Pfra01_002598800</name>
</gene>
<keyword evidence="2" id="KW-1185">Reference proteome</keyword>
<dbReference type="EMBL" id="BSXT01005159">
    <property type="protein sequence ID" value="GMF59923.1"/>
    <property type="molecule type" value="Genomic_DNA"/>
</dbReference>
<name>A0A9W7D657_9STRA</name>
<evidence type="ECO:0000313" key="1">
    <source>
        <dbReference type="EMBL" id="GMF59923.1"/>
    </source>
</evidence>
<organism evidence="1 2">
    <name type="scientific">Phytophthora fragariaefolia</name>
    <dbReference type="NCBI Taxonomy" id="1490495"/>
    <lineage>
        <taxon>Eukaryota</taxon>
        <taxon>Sar</taxon>
        <taxon>Stramenopiles</taxon>
        <taxon>Oomycota</taxon>
        <taxon>Peronosporomycetes</taxon>
        <taxon>Peronosporales</taxon>
        <taxon>Peronosporaceae</taxon>
        <taxon>Phytophthora</taxon>
    </lineage>
</organism>
<evidence type="ECO:0000313" key="2">
    <source>
        <dbReference type="Proteomes" id="UP001165121"/>
    </source>
</evidence>
<sequence length="161" mass="18242">MNARVAEGLTASVIQHFPEVLDRYPMCRYASRIRECLMTLGLSKAQVLAWSSELQGMVTQQDLEEAQGNGEGLTREEKLINHQNCIVGEPTAVNRVLTERVSRLEHQDDVFQDVCSDRQKKCAYKHTVNYMKLFVPNGFQLDPSAHDYCDLVLRIGIEAEA</sequence>
<proteinExistence type="predicted"/>
<dbReference type="AlphaFoldDB" id="A0A9W7D657"/>
<comment type="caution">
    <text evidence="1">The sequence shown here is derived from an EMBL/GenBank/DDBJ whole genome shotgun (WGS) entry which is preliminary data.</text>
</comment>
<protein>
    <submittedName>
        <fullName evidence="1">Unnamed protein product</fullName>
    </submittedName>
</protein>
<dbReference type="Proteomes" id="UP001165121">
    <property type="component" value="Unassembled WGS sequence"/>
</dbReference>
<reference evidence="1" key="1">
    <citation type="submission" date="2023-04" db="EMBL/GenBank/DDBJ databases">
        <title>Phytophthora fragariaefolia NBRC 109709.</title>
        <authorList>
            <person name="Ichikawa N."/>
            <person name="Sato H."/>
            <person name="Tonouchi N."/>
        </authorList>
    </citation>
    <scope>NUCLEOTIDE SEQUENCE</scope>
    <source>
        <strain evidence="1">NBRC 109709</strain>
    </source>
</reference>
<accession>A0A9W7D657</accession>